<reference evidence="4 5" key="1">
    <citation type="journal article" date="2017" name="Chemistry">
        <title>Isolation, Biosynthesis and Chemical Modifications of Rubterolones A-F: Rare Tropolone Alkaloids from Actinomadura sp. 5-2.</title>
        <authorList>
            <person name="Guo H."/>
            <person name="Benndorf R."/>
            <person name="Leichnitz D."/>
            <person name="Klassen J.L."/>
            <person name="Vollmers J."/>
            <person name="Gorls H."/>
            <person name="Steinacker M."/>
            <person name="Weigel C."/>
            <person name="Dahse H.M."/>
            <person name="Kaster A.K."/>
            <person name="de Beer Z.W."/>
            <person name="Poulsen M."/>
            <person name="Beemelmanns C."/>
        </authorList>
    </citation>
    <scope>NUCLEOTIDE SEQUENCE [LARGE SCALE GENOMIC DNA]</scope>
    <source>
        <strain evidence="4 5">5-2</strain>
    </source>
</reference>
<evidence type="ECO:0000256" key="1">
    <source>
        <dbReference type="ARBA" id="ARBA00023125"/>
    </source>
</evidence>
<dbReference type="InterPro" id="IPR001789">
    <property type="entry name" value="Sig_transdc_resp-reg_receiver"/>
</dbReference>
<dbReference type="AlphaFoldDB" id="A0A2P4UFT8"/>
<dbReference type="EMBL" id="MTBP01000002">
    <property type="protein sequence ID" value="POM23911.1"/>
    <property type="molecule type" value="Genomic_DNA"/>
</dbReference>
<evidence type="ECO:0000313" key="4">
    <source>
        <dbReference type="EMBL" id="POM23911.1"/>
    </source>
</evidence>
<organism evidence="4 5">
    <name type="scientific">Actinomadura rubteroloni</name>
    <dbReference type="NCBI Taxonomy" id="1926885"/>
    <lineage>
        <taxon>Bacteria</taxon>
        <taxon>Bacillati</taxon>
        <taxon>Actinomycetota</taxon>
        <taxon>Actinomycetes</taxon>
        <taxon>Streptosporangiales</taxon>
        <taxon>Thermomonosporaceae</taxon>
        <taxon>Actinomadura</taxon>
    </lineage>
</organism>
<keyword evidence="5" id="KW-1185">Reference proteome</keyword>
<dbReference type="Gene3D" id="3.40.50.2300">
    <property type="match status" value="1"/>
</dbReference>
<dbReference type="Pfam" id="PF00196">
    <property type="entry name" value="GerE"/>
    <property type="match status" value="1"/>
</dbReference>
<dbReference type="GO" id="GO:0003677">
    <property type="term" value="F:DNA binding"/>
    <property type="evidence" value="ECO:0007669"/>
    <property type="project" value="UniProtKB-KW"/>
</dbReference>
<accession>A0A2P4UFT8</accession>
<keyword evidence="1" id="KW-0238">DNA-binding</keyword>
<evidence type="ECO:0000313" key="5">
    <source>
        <dbReference type="Proteomes" id="UP000242367"/>
    </source>
</evidence>
<dbReference type="PROSITE" id="PS50110">
    <property type="entry name" value="RESPONSE_REGULATORY"/>
    <property type="match status" value="1"/>
</dbReference>
<dbReference type="RefSeq" id="WP_205648101.1">
    <property type="nucleotide sequence ID" value="NZ_MTBP01000002.1"/>
</dbReference>
<dbReference type="SMART" id="SM00421">
    <property type="entry name" value="HTH_LUXR"/>
    <property type="match status" value="1"/>
</dbReference>
<keyword evidence="2" id="KW-0597">Phosphoprotein</keyword>
<dbReference type="Proteomes" id="UP000242367">
    <property type="component" value="Unassembled WGS sequence"/>
</dbReference>
<dbReference type="InterPro" id="IPR039420">
    <property type="entry name" value="WalR-like"/>
</dbReference>
<protein>
    <submittedName>
        <fullName evidence="4">Transcriptional regulatory protein DevR (DosR)</fullName>
    </submittedName>
</protein>
<dbReference type="InterPro" id="IPR000792">
    <property type="entry name" value="Tscrpt_reg_LuxR_C"/>
</dbReference>
<feature type="modified residue" description="4-aspartylphosphate" evidence="2">
    <location>
        <position position="50"/>
    </location>
</feature>
<gene>
    <name evidence="4" type="primary">devR_1</name>
    <name evidence="4" type="ORF">BTM25_25370</name>
</gene>
<dbReference type="SUPFAM" id="SSF52172">
    <property type="entry name" value="CheY-like"/>
    <property type="match status" value="1"/>
</dbReference>
<dbReference type="PRINTS" id="PR00038">
    <property type="entry name" value="HTHLUXR"/>
</dbReference>
<dbReference type="InterPro" id="IPR016032">
    <property type="entry name" value="Sig_transdc_resp-reg_C-effctor"/>
</dbReference>
<dbReference type="SUPFAM" id="SSF46894">
    <property type="entry name" value="C-terminal effector domain of the bipartite response regulators"/>
    <property type="match status" value="1"/>
</dbReference>
<dbReference type="PANTHER" id="PTHR43214">
    <property type="entry name" value="TWO-COMPONENT RESPONSE REGULATOR"/>
    <property type="match status" value="1"/>
</dbReference>
<sequence length="216" mass="22229">MNVRAVVIDDDTLIRDGLARLVPGLDVVAAFAGVPGFLAAAPPADVVLLDLALAGTGARPGPRGPDAVAAVAGAGFRVLVYTGERRRAVLVACLHAGARGIVHKAEPLDALASAAADVAAGRIVITQALTGLAELAGRRGALPSLSPRERQVLAGRARGESFRSIAARLFVTERTAAGYMDQVKAKFAAYLRDHSPADLEHALGLEPLGLTDRPPA</sequence>
<name>A0A2P4UFT8_9ACTN</name>
<dbReference type="GO" id="GO:0006355">
    <property type="term" value="P:regulation of DNA-templated transcription"/>
    <property type="evidence" value="ECO:0007669"/>
    <property type="project" value="InterPro"/>
</dbReference>
<proteinExistence type="predicted"/>
<dbReference type="GO" id="GO:0000160">
    <property type="term" value="P:phosphorelay signal transduction system"/>
    <property type="evidence" value="ECO:0007669"/>
    <property type="project" value="InterPro"/>
</dbReference>
<evidence type="ECO:0000259" key="3">
    <source>
        <dbReference type="PROSITE" id="PS50110"/>
    </source>
</evidence>
<dbReference type="InterPro" id="IPR011006">
    <property type="entry name" value="CheY-like_superfamily"/>
</dbReference>
<feature type="domain" description="Response regulatory" evidence="3">
    <location>
        <begin position="4"/>
        <end position="119"/>
    </location>
</feature>
<evidence type="ECO:0000256" key="2">
    <source>
        <dbReference type="PROSITE-ProRule" id="PRU00169"/>
    </source>
</evidence>
<comment type="caution">
    <text evidence="4">The sequence shown here is derived from an EMBL/GenBank/DDBJ whole genome shotgun (WGS) entry which is preliminary data.</text>
</comment>